<dbReference type="Proteomes" id="UP000545876">
    <property type="component" value="Unassembled WGS sequence"/>
</dbReference>
<evidence type="ECO:0000256" key="2">
    <source>
        <dbReference type="ARBA" id="ARBA00022670"/>
    </source>
</evidence>
<dbReference type="PANTHER" id="PTHR31817">
    <property type="match status" value="1"/>
</dbReference>
<comment type="cofactor">
    <cofactor evidence="1">
        <name>Zn(2+)</name>
        <dbReference type="ChEBI" id="CHEBI:29105"/>
    </cofactor>
</comment>
<dbReference type="PANTHER" id="PTHR31817:SF0">
    <property type="entry name" value="CHROMOSOME UNDETERMINED SCAFFOLD_67, WHOLE GENOME SHOTGUN SEQUENCE"/>
    <property type="match status" value="1"/>
</dbReference>
<evidence type="ECO:0000256" key="1">
    <source>
        <dbReference type="ARBA" id="ARBA00001947"/>
    </source>
</evidence>
<dbReference type="Pfam" id="PF08014">
    <property type="entry name" value="MATCAP"/>
    <property type="match status" value="1"/>
</dbReference>
<dbReference type="GO" id="GO:0006508">
    <property type="term" value="P:proteolysis"/>
    <property type="evidence" value="ECO:0007669"/>
    <property type="project" value="UniProtKB-KW"/>
</dbReference>
<evidence type="ECO:0000256" key="4">
    <source>
        <dbReference type="ARBA" id="ARBA00023049"/>
    </source>
</evidence>
<evidence type="ECO:0000313" key="5">
    <source>
        <dbReference type="EMBL" id="NLD25048.1"/>
    </source>
</evidence>
<accession>A0A847CYI8</accession>
<dbReference type="AlphaFoldDB" id="A0A847CYI8"/>
<evidence type="ECO:0000256" key="3">
    <source>
        <dbReference type="ARBA" id="ARBA00022801"/>
    </source>
</evidence>
<reference evidence="5 6" key="1">
    <citation type="journal article" date="2020" name="Biotechnol. Biofuels">
        <title>New insights from the biogas microbiome by comprehensive genome-resolved metagenomics of nearly 1600 species originating from multiple anaerobic digesters.</title>
        <authorList>
            <person name="Campanaro S."/>
            <person name="Treu L."/>
            <person name="Rodriguez-R L.M."/>
            <person name="Kovalovszki A."/>
            <person name="Ziels R.M."/>
            <person name="Maus I."/>
            <person name="Zhu X."/>
            <person name="Kougias P.G."/>
            <person name="Basile A."/>
            <person name="Luo G."/>
            <person name="Schluter A."/>
            <person name="Konstantinidis K.T."/>
            <person name="Angelidaki I."/>
        </authorList>
    </citation>
    <scope>NUCLEOTIDE SEQUENCE [LARGE SCALE GENOMIC DNA]</scope>
    <source>
        <strain evidence="5">AS06rmzACSIP_65</strain>
    </source>
</reference>
<dbReference type="GO" id="GO:0080164">
    <property type="term" value="P:regulation of nitric oxide metabolic process"/>
    <property type="evidence" value="ECO:0007669"/>
    <property type="project" value="TreeGrafter"/>
</dbReference>
<name>A0A847CYI8_9BACT</name>
<evidence type="ECO:0000313" key="6">
    <source>
        <dbReference type="Proteomes" id="UP000545876"/>
    </source>
</evidence>
<dbReference type="GO" id="GO:0008237">
    <property type="term" value="F:metallopeptidase activity"/>
    <property type="evidence" value="ECO:0007669"/>
    <property type="project" value="UniProtKB-KW"/>
</dbReference>
<dbReference type="SMART" id="SM01154">
    <property type="entry name" value="DUF1704"/>
    <property type="match status" value="1"/>
</dbReference>
<keyword evidence="3" id="KW-0378">Hydrolase</keyword>
<organism evidence="5 6">
    <name type="scientific">Candidatus Dojkabacteria bacterium</name>
    <dbReference type="NCBI Taxonomy" id="2099670"/>
    <lineage>
        <taxon>Bacteria</taxon>
        <taxon>Candidatus Dojkabacteria</taxon>
    </lineage>
</organism>
<dbReference type="InterPro" id="IPR012548">
    <property type="entry name" value="MATCAP"/>
</dbReference>
<comment type="caution">
    <text evidence="5">The sequence shown here is derived from an EMBL/GenBank/DDBJ whole genome shotgun (WGS) entry which is preliminary data.</text>
</comment>
<keyword evidence="2" id="KW-0645">Protease</keyword>
<proteinExistence type="predicted"/>
<protein>
    <submittedName>
        <fullName evidence="5">DUF1704 domain-containing protein</fullName>
    </submittedName>
</protein>
<dbReference type="EMBL" id="JAAZBX010000001">
    <property type="protein sequence ID" value="NLD25048.1"/>
    <property type="molecule type" value="Genomic_DNA"/>
</dbReference>
<gene>
    <name evidence="5" type="ORF">GX656_00175</name>
</gene>
<sequence length="386" mass="44306">MGILDKKKKSMTLDEVSTKLEELRLPTALVFTPLNLEVERKKFFNSDIYSPYFKYRIVKNSNEKILQELSKVEEISDIDPRVSQFYVDLIKSKGQTNELMNAVGNNLRVSEISKERFGIPSEKLYRNACRVLRGTFNNYKLIKNPSLKKEPLLDFNDIVNVFDLVFEELGLSDWQVYKSQNMAKNGMKVGIKRKQILVNPEIHKSRFKLKKSIVHEVGTHVLRSINGFNTNFSALGNANLPSYLDIEEGLATYNESDMGLLTETGLKKKAALVFAIKNGEQMTFRELYNCLLGIFPKYAAFDIVYRVKRGLADTAKPGIYTKDIVYFRGFRRVKNSLEKDNSLYNKLYSGKISLKQVSWVEEGLIPKAKTVPSKEMWTKIFKKAGL</sequence>
<keyword evidence="4" id="KW-0482">Metalloprotease</keyword>